<keyword evidence="2" id="KW-0812">Transmembrane</keyword>
<proteinExistence type="predicted"/>
<dbReference type="InterPro" id="IPR013686">
    <property type="entry name" value="Polypept-transport_assoc_ShlB"/>
</dbReference>
<reference evidence="8 9" key="1">
    <citation type="submission" date="2019-04" db="EMBL/GenBank/DDBJ databases">
        <title>Azoarcus rhizosphaerae sp. nov. isolated from rhizosphere of Ficus religiosa.</title>
        <authorList>
            <person name="Lin S.-Y."/>
            <person name="Hameed A."/>
            <person name="Hsu Y.-H."/>
            <person name="Young C.-C."/>
        </authorList>
    </citation>
    <scope>NUCLEOTIDE SEQUENCE [LARGE SCALE GENOMIC DNA]</scope>
    <source>
        <strain evidence="8 9">CC-YHH848</strain>
    </source>
</reference>
<dbReference type="EMBL" id="SSOD01000011">
    <property type="protein sequence ID" value="THF60321.1"/>
    <property type="molecule type" value="Genomic_DNA"/>
</dbReference>
<dbReference type="Proteomes" id="UP000307956">
    <property type="component" value="Unassembled WGS sequence"/>
</dbReference>
<evidence type="ECO:0000256" key="1">
    <source>
        <dbReference type="ARBA" id="ARBA00022452"/>
    </source>
</evidence>
<evidence type="ECO:0000259" key="6">
    <source>
        <dbReference type="Pfam" id="PF03865"/>
    </source>
</evidence>
<evidence type="ECO:0000313" key="8">
    <source>
        <dbReference type="EMBL" id="THF60321.1"/>
    </source>
</evidence>
<dbReference type="AlphaFoldDB" id="A0A4V3WAR2"/>
<dbReference type="Pfam" id="PF08479">
    <property type="entry name" value="POTRA_2"/>
    <property type="match status" value="1"/>
</dbReference>
<evidence type="ECO:0000256" key="5">
    <source>
        <dbReference type="SAM" id="SignalP"/>
    </source>
</evidence>
<dbReference type="OrthoDB" id="572300at2"/>
<dbReference type="Gene3D" id="3.10.20.310">
    <property type="entry name" value="membrane protein fhac"/>
    <property type="match status" value="1"/>
</dbReference>
<protein>
    <submittedName>
        <fullName evidence="8">ShlB/FhaC/HecB family hemolysin secretion/activation protein</fullName>
    </submittedName>
</protein>
<accession>A0A4V3WAR2</accession>
<dbReference type="Gene3D" id="2.40.160.50">
    <property type="entry name" value="membrane protein fhac: a member of the omp85/tpsb transporter family"/>
    <property type="match status" value="1"/>
</dbReference>
<dbReference type="PANTHER" id="PTHR34597:SF1">
    <property type="entry name" value="HEME_HEMOPEXIN TRANSPORTER PROTEIN HUXB"/>
    <property type="match status" value="1"/>
</dbReference>
<keyword evidence="1" id="KW-0472">Membrane</keyword>
<dbReference type="RefSeq" id="WP_136385623.1">
    <property type="nucleotide sequence ID" value="NZ_SSOD01000011.1"/>
</dbReference>
<dbReference type="InterPro" id="IPR051544">
    <property type="entry name" value="TPS_OM_transporter"/>
</dbReference>
<evidence type="ECO:0000256" key="2">
    <source>
        <dbReference type="ARBA" id="ARBA00022692"/>
    </source>
</evidence>
<organism evidence="8 9">
    <name type="scientific">Pseudothauera rhizosphaerae</name>
    <dbReference type="NCBI Taxonomy" id="2565932"/>
    <lineage>
        <taxon>Bacteria</taxon>
        <taxon>Pseudomonadati</taxon>
        <taxon>Pseudomonadota</taxon>
        <taxon>Betaproteobacteria</taxon>
        <taxon>Rhodocyclales</taxon>
        <taxon>Zoogloeaceae</taxon>
        <taxon>Pseudothauera</taxon>
    </lineage>
</organism>
<evidence type="ECO:0000259" key="7">
    <source>
        <dbReference type="Pfam" id="PF08479"/>
    </source>
</evidence>
<dbReference type="GO" id="GO:0046819">
    <property type="term" value="P:protein secretion by the type V secretion system"/>
    <property type="evidence" value="ECO:0007669"/>
    <property type="project" value="TreeGrafter"/>
</dbReference>
<evidence type="ECO:0000256" key="3">
    <source>
        <dbReference type="ARBA" id="ARBA00023237"/>
    </source>
</evidence>
<dbReference type="PANTHER" id="PTHR34597">
    <property type="entry name" value="SLR1661 PROTEIN"/>
    <property type="match status" value="1"/>
</dbReference>
<sequence length="570" mass="61985">MKTGKCPAFSRKSFNRALLLACAGGLSASAWAQAPAVPFGIGDAQRETERPRPMSPPEQAPLPRLHQQEEVPLSLPEGETLQVNEFVLEEIAPLAEAELQAVLEPYKGKALSMARIEEAAAKLTALYRARGYLVARAYVPRQDARDGRLRIRVLLGQYGEIRLQNGSLVGDGMIRGLFGALQGGAPIEQDGLERAMLLVYDLPGAQMPQISLSPGQAQGQSDLDIQVGTGPRWNAYALLDNYGSHYTGKTRLSLSGRVNSPLGIGDRLSVDGMRSDGEGLLYGRAAYSLPLGHSGLRGEVAVGRTTYELGDQFKILDYNGVSEQVEAKLSYPVLRTRQQDLRVELGWTEKRMHDDFSGIKLNEKRARVATLDLRYQHWGNLLGKAAYGSARVGLSQGRIRFDEAEEKALDRAGADTQGSYGKVNLNLGGSLALAERWSLDGLFEGQYALNDKNLDGSEKMNLAGANGLRAYREGISADNGWRADLSLRYRLPDVLGVQHQAGVFAGTGRVFDSDTGWNPGAGNGVRRSDAGLSYQLLYGPVFMRVQAAHALNRVDRQSRTRILAMAGVGF</sequence>
<dbReference type="Pfam" id="PF03865">
    <property type="entry name" value="ShlB"/>
    <property type="match status" value="1"/>
</dbReference>
<keyword evidence="1" id="KW-1134">Transmembrane beta strand</keyword>
<gene>
    <name evidence="8" type="ORF">E6O51_14015</name>
</gene>
<evidence type="ECO:0000313" key="9">
    <source>
        <dbReference type="Proteomes" id="UP000307956"/>
    </source>
</evidence>
<evidence type="ECO:0000256" key="4">
    <source>
        <dbReference type="SAM" id="MobiDB-lite"/>
    </source>
</evidence>
<name>A0A4V3WAR2_9RHOO</name>
<dbReference type="GO" id="GO:0008320">
    <property type="term" value="F:protein transmembrane transporter activity"/>
    <property type="evidence" value="ECO:0007669"/>
    <property type="project" value="TreeGrafter"/>
</dbReference>
<keyword evidence="3" id="KW-0998">Cell outer membrane</keyword>
<comment type="caution">
    <text evidence="8">The sequence shown here is derived from an EMBL/GenBank/DDBJ whole genome shotgun (WGS) entry which is preliminary data.</text>
</comment>
<keyword evidence="9" id="KW-1185">Reference proteome</keyword>
<feature type="chain" id="PRO_5020910941" evidence="5">
    <location>
        <begin position="33"/>
        <end position="570"/>
    </location>
</feature>
<feature type="region of interest" description="Disordered" evidence="4">
    <location>
        <begin position="45"/>
        <end position="66"/>
    </location>
</feature>
<dbReference type="InterPro" id="IPR005565">
    <property type="entry name" value="Hemolysn_activator_HlyB_C"/>
</dbReference>
<feature type="domain" description="Haemolysin activator HlyB C-terminal" evidence="6">
    <location>
        <begin position="219"/>
        <end position="521"/>
    </location>
</feature>
<dbReference type="GO" id="GO:0098046">
    <property type="term" value="C:type V protein secretion system complex"/>
    <property type="evidence" value="ECO:0007669"/>
    <property type="project" value="TreeGrafter"/>
</dbReference>
<feature type="signal peptide" evidence="5">
    <location>
        <begin position="1"/>
        <end position="32"/>
    </location>
</feature>
<keyword evidence="5" id="KW-0732">Signal</keyword>
<feature type="domain" description="Polypeptide-transport-associated ShlB-type" evidence="7">
    <location>
        <begin position="82"/>
        <end position="155"/>
    </location>
</feature>